<reference evidence="2 3" key="1">
    <citation type="journal article" date="2016" name="Nat. Commun.">
        <title>Thousands of microbial genomes shed light on interconnected biogeochemical processes in an aquifer system.</title>
        <authorList>
            <person name="Anantharaman K."/>
            <person name="Brown C.T."/>
            <person name="Hug L.A."/>
            <person name="Sharon I."/>
            <person name="Castelle C.J."/>
            <person name="Probst A.J."/>
            <person name="Thomas B.C."/>
            <person name="Singh A."/>
            <person name="Wilkins M.J."/>
            <person name="Karaoz U."/>
            <person name="Brodie E.L."/>
            <person name="Williams K.H."/>
            <person name="Hubbard S.S."/>
            <person name="Banfield J.F."/>
        </authorList>
    </citation>
    <scope>NUCLEOTIDE SEQUENCE [LARGE SCALE GENOMIC DNA]</scope>
</reference>
<evidence type="ECO:0000313" key="3">
    <source>
        <dbReference type="Proteomes" id="UP000177392"/>
    </source>
</evidence>
<feature type="transmembrane region" description="Helical" evidence="1">
    <location>
        <begin position="54"/>
        <end position="83"/>
    </location>
</feature>
<gene>
    <name evidence="2" type="ORF">A2131_02400</name>
</gene>
<dbReference type="Proteomes" id="UP000177392">
    <property type="component" value="Unassembled WGS sequence"/>
</dbReference>
<feature type="transmembrane region" description="Helical" evidence="1">
    <location>
        <begin position="139"/>
        <end position="166"/>
    </location>
</feature>
<dbReference type="AlphaFoldDB" id="A0A1G2K591"/>
<protein>
    <recommendedName>
        <fullName evidence="4">DedA family protein</fullName>
    </recommendedName>
</protein>
<feature type="transmembrane region" description="Helical" evidence="1">
    <location>
        <begin position="178"/>
        <end position="199"/>
    </location>
</feature>
<organism evidence="2 3">
    <name type="scientific">Candidatus Sungbacteria bacterium GWC2_49_10</name>
    <dbReference type="NCBI Taxonomy" id="1802263"/>
    <lineage>
        <taxon>Bacteria</taxon>
        <taxon>Candidatus Sungiibacteriota</taxon>
    </lineage>
</organism>
<keyword evidence="1" id="KW-1133">Transmembrane helix</keyword>
<comment type="caution">
    <text evidence="2">The sequence shown here is derived from an EMBL/GenBank/DDBJ whole genome shotgun (WGS) entry which is preliminary data.</text>
</comment>
<evidence type="ECO:0000256" key="1">
    <source>
        <dbReference type="SAM" id="Phobius"/>
    </source>
</evidence>
<evidence type="ECO:0000313" key="2">
    <source>
        <dbReference type="EMBL" id="OGZ94586.1"/>
    </source>
</evidence>
<proteinExistence type="predicted"/>
<accession>A0A1G2K591</accession>
<name>A0A1G2K591_9BACT</name>
<dbReference type="EMBL" id="MHQB01000007">
    <property type="protein sequence ID" value="OGZ94586.1"/>
    <property type="molecule type" value="Genomic_DNA"/>
</dbReference>
<feature type="transmembrane region" description="Helical" evidence="1">
    <location>
        <begin position="90"/>
        <end position="110"/>
    </location>
</feature>
<keyword evidence="1" id="KW-0472">Membrane</keyword>
<evidence type="ECO:0008006" key="4">
    <source>
        <dbReference type="Google" id="ProtNLM"/>
    </source>
</evidence>
<feature type="transmembrane region" description="Helical" evidence="1">
    <location>
        <begin position="21"/>
        <end position="42"/>
    </location>
</feature>
<sequence>MRKKYTYNDAPRPYFFYEKALAFFAVVSVITGLTIFLFYVHPARIILAIGVNNIYIATFLLAIIGGVSAFTATSFYAALFAFALGGANPFLLALFSAPGVLMGDLIFWYLGHKGKAIVKPAIWRVTEKLSSWLLTKPRWFIPVGVYIYTGFLPLPGEFLMVLLALLGISFKRVLIPTLLGNFTLALIVSSSAVYGLAFADLIF</sequence>
<keyword evidence="1" id="KW-0812">Transmembrane</keyword>